<evidence type="ECO:0000256" key="14">
    <source>
        <dbReference type="ARBA" id="ARBA00048679"/>
    </source>
</evidence>
<evidence type="ECO:0000256" key="16">
    <source>
        <dbReference type="SAM" id="Coils"/>
    </source>
</evidence>
<evidence type="ECO:0000256" key="5">
    <source>
        <dbReference type="ARBA" id="ARBA00022527"/>
    </source>
</evidence>
<comment type="caution">
    <text evidence="19">The sequence shown here is derived from an EMBL/GenBank/DDBJ whole genome shotgun (WGS) entry which is preliminary data.</text>
</comment>
<dbReference type="Pfam" id="PF04212">
    <property type="entry name" value="MIT"/>
    <property type="match status" value="2"/>
</dbReference>
<evidence type="ECO:0000256" key="3">
    <source>
        <dbReference type="ARBA" id="ARBA00021644"/>
    </source>
</evidence>
<keyword evidence="5" id="KW-0723">Serine/threonine-protein kinase</keyword>
<feature type="compositionally biased region" description="Polar residues" evidence="17">
    <location>
        <begin position="388"/>
        <end position="399"/>
    </location>
</feature>
<comment type="catalytic activity">
    <reaction evidence="13">
        <text>L-threonyl-[protein] + ATP = O-phospho-L-threonyl-[protein] + ADP + H(+)</text>
        <dbReference type="Rhea" id="RHEA:46608"/>
        <dbReference type="Rhea" id="RHEA-COMP:11060"/>
        <dbReference type="Rhea" id="RHEA-COMP:11605"/>
        <dbReference type="ChEBI" id="CHEBI:15378"/>
        <dbReference type="ChEBI" id="CHEBI:30013"/>
        <dbReference type="ChEBI" id="CHEBI:30616"/>
        <dbReference type="ChEBI" id="CHEBI:61977"/>
        <dbReference type="ChEBI" id="CHEBI:456216"/>
        <dbReference type="EC" id="2.7.11.1"/>
    </reaction>
</comment>
<dbReference type="FunFam" id="3.30.200.20:FF:000042">
    <property type="entry name" value="Aurora kinase A"/>
    <property type="match status" value="1"/>
</dbReference>
<dbReference type="InterPro" id="IPR011009">
    <property type="entry name" value="Kinase-like_dom_sf"/>
</dbReference>
<evidence type="ECO:0000256" key="1">
    <source>
        <dbReference type="ARBA" id="ARBA00004496"/>
    </source>
</evidence>
<dbReference type="GO" id="GO:0010506">
    <property type="term" value="P:regulation of autophagy"/>
    <property type="evidence" value="ECO:0007669"/>
    <property type="project" value="InterPro"/>
</dbReference>
<keyword evidence="7" id="KW-0677">Repeat</keyword>
<keyword evidence="4" id="KW-0963">Cytoplasm</keyword>
<dbReference type="GO" id="GO:0042594">
    <property type="term" value="P:response to starvation"/>
    <property type="evidence" value="ECO:0007669"/>
    <property type="project" value="TreeGrafter"/>
</dbReference>
<dbReference type="GO" id="GO:0061709">
    <property type="term" value="P:reticulophagy"/>
    <property type="evidence" value="ECO:0007669"/>
    <property type="project" value="TreeGrafter"/>
</dbReference>
<dbReference type="GO" id="GO:0005829">
    <property type="term" value="C:cytosol"/>
    <property type="evidence" value="ECO:0007669"/>
    <property type="project" value="TreeGrafter"/>
</dbReference>
<dbReference type="InterPro" id="IPR036181">
    <property type="entry name" value="MIT_dom_sf"/>
</dbReference>
<feature type="region of interest" description="Disordered" evidence="17">
    <location>
        <begin position="363"/>
        <end position="432"/>
    </location>
</feature>
<evidence type="ECO:0000313" key="20">
    <source>
        <dbReference type="Proteomes" id="UP000271974"/>
    </source>
</evidence>
<dbReference type="InterPro" id="IPR008271">
    <property type="entry name" value="Ser/Thr_kinase_AS"/>
</dbReference>
<keyword evidence="10 15" id="KW-0067">ATP-binding</keyword>
<dbReference type="PROSITE" id="PS50011">
    <property type="entry name" value="PROTEIN_KINASE_DOM"/>
    <property type="match status" value="1"/>
</dbReference>
<feature type="non-terminal residue" evidence="19">
    <location>
        <position position="1"/>
    </location>
</feature>
<sequence length="550" mass="62560">AKPTTSSGNVIPKPSLGQYVFTEKLGSGTYATVYKAYRKTGIREVVAIKCVLKSSLNKASTENLLTEIELLKNLKHVHIVTLKDFQWDTNYIYLIMEFCSGGDLSRFIRSKRALPEMIVKRFLQQIASAMKYLWDHNVAHMDLKPQNILLTTTANPQIKLGDFGFAKHLYEGDNLHVMRGSPLYMAPEIICQGTYDNRVDLWSIGVILFECLFGKPPFASKSFKELGAKIWDEKPVEMPSGFDISDNARDLTVRLLQRQPSQRITFEEFFAHPFVDLEHIPSKHSLPAASQLVDEAVKKDQEGDFKAAIRLYCEALEFFMPAIHYEKTTQRKDMLRAKVKEYMRRAETLKQIMRSNLHWSPSHAKLVERKRSDSSSSTTDQAKEDLLSDTSRSQNTTQLEAIESSPVSHKENPVKPDEISQTKTPQPSDCAKGVANDAFESLVSMCEDSQELSAVIKLIKAAHLEDEKENYEQCLHHYEIALGAVLKLLPVEPKGKRKDLLNSQVKKWMEKAEQIKCFLDVQNLNTEDTSVEEEESENNFLSESKQCSIQ</sequence>
<evidence type="ECO:0000256" key="7">
    <source>
        <dbReference type="ARBA" id="ARBA00022737"/>
    </source>
</evidence>
<dbReference type="CDD" id="cd14121">
    <property type="entry name" value="STKc_ULK3"/>
    <property type="match status" value="1"/>
</dbReference>
<keyword evidence="11" id="KW-0072">Autophagy</keyword>
<keyword evidence="9" id="KW-0418">Kinase</keyword>
<dbReference type="Gene3D" id="3.30.200.20">
    <property type="entry name" value="Phosphorylase Kinase, domain 1"/>
    <property type="match status" value="1"/>
</dbReference>
<dbReference type="FunFam" id="1.20.58.80:FF:000008">
    <property type="entry name" value="serine/threonine-protein kinase ULK3 isoform X1"/>
    <property type="match status" value="1"/>
</dbReference>
<dbReference type="GO" id="GO:0034727">
    <property type="term" value="P:piecemeal microautophagy of the nucleus"/>
    <property type="evidence" value="ECO:0007669"/>
    <property type="project" value="TreeGrafter"/>
</dbReference>
<evidence type="ECO:0000256" key="8">
    <source>
        <dbReference type="ARBA" id="ARBA00022741"/>
    </source>
</evidence>
<protein>
    <recommendedName>
        <fullName evidence="3">Serine/threonine-protein kinase ULK3</fullName>
        <ecNumber evidence="2">2.7.11.1</ecNumber>
    </recommendedName>
    <alternativeName>
        <fullName evidence="12">Unc-51-like kinase 3</fullName>
    </alternativeName>
</protein>
<organism evidence="19 20">
    <name type="scientific">Elysia chlorotica</name>
    <name type="common">Eastern emerald elysia</name>
    <name type="synonym">Sea slug</name>
    <dbReference type="NCBI Taxonomy" id="188477"/>
    <lineage>
        <taxon>Eukaryota</taxon>
        <taxon>Metazoa</taxon>
        <taxon>Spiralia</taxon>
        <taxon>Lophotrochozoa</taxon>
        <taxon>Mollusca</taxon>
        <taxon>Gastropoda</taxon>
        <taxon>Heterobranchia</taxon>
        <taxon>Euthyneura</taxon>
        <taxon>Panpulmonata</taxon>
        <taxon>Sacoglossa</taxon>
        <taxon>Placobranchoidea</taxon>
        <taxon>Plakobranchidae</taxon>
        <taxon>Elysia</taxon>
    </lineage>
</organism>
<dbReference type="Pfam" id="PF00069">
    <property type="entry name" value="Pkinase"/>
    <property type="match status" value="1"/>
</dbReference>
<dbReference type="SMART" id="SM00220">
    <property type="entry name" value="S_TKc"/>
    <property type="match status" value="1"/>
</dbReference>
<dbReference type="GO" id="GO:0000422">
    <property type="term" value="P:autophagy of mitochondrion"/>
    <property type="evidence" value="ECO:0007669"/>
    <property type="project" value="TreeGrafter"/>
</dbReference>
<evidence type="ECO:0000256" key="6">
    <source>
        <dbReference type="ARBA" id="ARBA00022679"/>
    </source>
</evidence>
<dbReference type="GO" id="GO:0000045">
    <property type="term" value="P:autophagosome assembly"/>
    <property type="evidence" value="ECO:0007669"/>
    <property type="project" value="TreeGrafter"/>
</dbReference>
<name>A0A3S0ZPV1_ELYCH</name>
<evidence type="ECO:0000256" key="15">
    <source>
        <dbReference type="PROSITE-ProRule" id="PRU10141"/>
    </source>
</evidence>
<dbReference type="EC" id="2.7.11.1" evidence="2"/>
<dbReference type="OrthoDB" id="346907at2759"/>
<dbReference type="InterPro" id="IPR045269">
    <property type="entry name" value="Atg1-like"/>
</dbReference>
<dbReference type="SUPFAM" id="SSF56112">
    <property type="entry name" value="Protein kinase-like (PK-like)"/>
    <property type="match status" value="1"/>
</dbReference>
<keyword evidence="6" id="KW-0808">Transferase</keyword>
<dbReference type="GO" id="GO:0005524">
    <property type="term" value="F:ATP binding"/>
    <property type="evidence" value="ECO:0007669"/>
    <property type="project" value="UniProtKB-UniRule"/>
</dbReference>
<dbReference type="GO" id="GO:0034045">
    <property type="term" value="C:phagophore assembly site membrane"/>
    <property type="evidence" value="ECO:0007669"/>
    <property type="project" value="TreeGrafter"/>
</dbReference>
<dbReference type="EMBL" id="RQTK01001061">
    <property type="protein sequence ID" value="RUS72489.1"/>
    <property type="molecule type" value="Genomic_DNA"/>
</dbReference>
<proteinExistence type="predicted"/>
<keyword evidence="8 15" id="KW-0547">Nucleotide-binding</keyword>
<dbReference type="GO" id="GO:0005776">
    <property type="term" value="C:autophagosome"/>
    <property type="evidence" value="ECO:0007669"/>
    <property type="project" value="TreeGrafter"/>
</dbReference>
<evidence type="ECO:0000259" key="18">
    <source>
        <dbReference type="PROSITE" id="PS50011"/>
    </source>
</evidence>
<dbReference type="AlphaFoldDB" id="A0A3S0ZPV1"/>
<comment type="subcellular location">
    <subcellularLocation>
        <location evidence="1">Cytoplasm</location>
    </subcellularLocation>
</comment>
<dbReference type="Gene3D" id="1.10.510.10">
    <property type="entry name" value="Transferase(Phosphotransferase) domain 1"/>
    <property type="match status" value="1"/>
</dbReference>
<evidence type="ECO:0000256" key="17">
    <source>
        <dbReference type="SAM" id="MobiDB-lite"/>
    </source>
</evidence>
<dbReference type="GO" id="GO:0004674">
    <property type="term" value="F:protein serine/threonine kinase activity"/>
    <property type="evidence" value="ECO:0007669"/>
    <property type="project" value="UniProtKB-KW"/>
</dbReference>
<dbReference type="Proteomes" id="UP000271974">
    <property type="component" value="Unassembled WGS sequence"/>
</dbReference>
<feature type="coiled-coil region" evidence="16">
    <location>
        <begin position="325"/>
        <end position="352"/>
    </location>
</feature>
<evidence type="ECO:0000313" key="19">
    <source>
        <dbReference type="EMBL" id="RUS72489.1"/>
    </source>
</evidence>
<dbReference type="FunFam" id="1.10.510.10:FF:000571">
    <property type="entry name" value="Maternal embryonic leucine zipper kinase"/>
    <property type="match status" value="1"/>
</dbReference>
<dbReference type="PROSITE" id="PS00107">
    <property type="entry name" value="PROTEIN_KINASE_ATP"/>
    <property type="match status" value="1"/>
</dbReference>
<dbReference type="InterPro" id="IPR007330">
    <property type="entry name" value="MIT_dom"/>
</dbReference>
<evidence type="ECO:0000256" key="11">
    <source>
        <dbReference type="ARBA" id="ARBA00023006"/>
    </source>
</evidence>
<dbReference type="PANTHER" id="PTHR24348:SF65">
    <property type="entry name" value="SERINE_THREONINE-PROTEIN KINASE ULK3"/>
    <property type="match status" value="1"/>
</dbReference>
<evidence type="ECO:0000256" key="13">
    <source>
        <dbReference type="ARBA" id="ARBA00047899"/>
    </source>
</evidence>
<evidence type="ECO:0000256" key="2">
    <source>
        <dbReference type="ARBA" id="ARBA00012513"/>
    </source>
</evidence>
<feature type="region of interest" description="Disordered" evidence="17">
    <location>
        <begin position="528"/>
        <end position="550"/>
    </location>
</feature>
<dbReference type="PANTHER" id="PTHR24348">
    <property type="entry name" value="SERINE/THREONINE-PROTEIN KINASE UNC-51-RELATED"/>
    <property type="match status" value="1"/>
</dbReference>
<keyword evidence="16" id="KW-0175">Coiled coil</keyword>
<feature type="binding site" evidence="15">
    <location>
        <position position="53"/>
    </location>
    <ligand>
        <name>ATP</name>
        <dbReference type="ChEBI" id="CHEBI:30616"/>
    </ligand>
</feature>
<evidence type="ECO:0000256" key="4">
    <source>
        <dbReference type="ARBA" id="ARBA00022490"/>
    </source>
</evidence>
<dbReference type="STRING" id="188477.A0A3S0ZPV1"/>
<reference evidence="19 20" key="1">
    <citation type="submission" date="2019-01" db="EMBL/GenBank/DDBJ databases">
        <title>A draft genome assembly of the solar-powered sea slug Elysia chlorotica.</title>
        <authorList>
            <person name="Cai H."/>
            <person name="Li Q."/>
            <person name="Fang X."/>
            <person name="Li J."/>
            <person name="Curtis N.E."/>
            <person name="Altenburger A."/>
            <person name="Shibata T."/>
            <person name="Feng M."/>
            <person name="Maeda T."/>
            <person name="Schwartz J.A."/>
            <person name="Shigenobu S."/>
            <person name="Lundholm N."/>
            <person name="Nishiyama T."/>
            <person name="Yang H."/>
            <person name="Hasebe M."/>
            <person name="Li S."/>
            <person name="Pierce S.K."/>
            <person name="Wang J."/>
        </authorList>
    </citation>
    <scope>NUCLEOTIDE SEQUENCE [LARGE SCALE GENOMIC DNA]</scope>
    <source>
        <strain evidence="19">EC2010</strain>
        <tissue evidence="19">Whole organism of an adult</tissue>
    </source>
</reference>
<feature type="compositionally biased region" description="Basic and acidic residues" evidence="17">
    <location>
        <begin position="408"/>
        <end position="420"/>
    </location>
</feature>
<dbReference type="InterPro" id="IPR017441">
    <property type="entry name" value="Protein_kinase_ATP_BS"/>
</dbReference>
<gene>
    <name evidence="19" type="ORF">EGW08_019743</name>
</gene>
<evidence type="ECO:0000256" key="9">
    <source>
        <dbReference type="ARBA" id="ARBA00022777"/>
    </source>
</evidence>
<keyword evidence="20" id="KW-1185">Reference proteome</keyword>
<dbReference type="Gene3D" id="1.20.58.80">
    <property type="entry name" value="Phosphotransferase system, lactose/cellobiose-type IIA subunit"/>
    <property type="match status" value="2"/>
</dbReference>
<evidence type="ECO:0000256" key="12">
    <source>
        <dbReference type="ARBA" id="ARBA00032242"/>
    </source>
</evidence>
<comment type="catalytic activity">
    <reaction evidence="14">
        <text>L-seryl-[protein] + ATP = O-phospho-L-seryl-[protein] + ADP + H(+)</text>
        <dbReference type="Rhea" id="RHEA:17989"/>
        <dbReference type="Rhea" id="RHEA-COMP:9863"/>
        <dbReference type="Rhea" id="RHEA-COMP:11604"/>
        <dbReference type="ChEBI" id="CHEBI:15378"/>
        <dbReference type="ChEBI" id="CHEBI:29999"/>
        <dbReference type="ChEBI" id="CHEBI:30616"/>
        <dbReference type="ChEBI" id="CHEBI:83421"/>
        <dbReference type="ChEBI" id="CHEBI:456216"/>
        <dbReference type="EC" id="2.7.11.1"/>
    </reaction>
</comment>
<evidence type="ECO:0000256" key="10">
    <source>
        <dbReference type="ARBA" id="ARBA00022840"/>
    </source>
</evidence>
<accession>A0A3S0ZPV1</accession>
<dbReference type="SUPFAM" id="SSF116846">
    <property type="entry name" value="MIT domain"/>
    <property type="match status" value="2"/>
</dbReference>
<dbReference type="InterPro" id="IPR000719">
    <property type="entry name" value="Prot_kinase_dom"/>
</dbReference>
<feature type="domain" description="Protein kinase" evidence="18">
    <location>
        <begin position="19"/>
        <end position="275"/>
    </location>
</feature>
<dbReference type="SMART" id="SM00745">
    <property type="entry name" value="MIT"/>
    <property type="match status" value="2"/>
</dbReference>
<dbReference type="PROSITE" id="PS00108">
    <property type="entry name" value="PROTEIN_KINASE_ST"/>
    <property type="match status" value="1"/>
</dbReference>